<feature type="compositionally biased region" description="Basic residues" evidence="1">
    <location>
        <begin position="332"/>
        <end position="342"/>
    </location>
</feature>
<comment type="caution">
    <text evidence="2">The sequence shown here is derived from an EMBL/GenBank/DDBJ whole genome shotgun (WGS) entry which is preliminary data.</text>
</comment>
<name>A0AAV5F1H2_ELECO</name>
<evidence type="ECO:0000256" key="1">
    <source>
        <dbReference type="SAM" id="MobiDB-lite"/>
    </source>
</evidence>
<organism evidence="2 3">
    <name type="scientific">Eleusine coracana subsp. coracana</name>
    <dbReference type="NCBI Taxonomy" id="191504"/>
    <lineage>
        <taxon>Eukaryota</taxon>
        <taxon>Viridiplantae</taxon>
        <taxon>Streptophyta</taxon>
        <taxon>Embryophyta</taxon>
        <taxon>Tracheophyta</taxon>
        <taxon>Spermatophyta</taxon>
        <taxon>Magnoliopsida</taxon>
        <taxon>Liliopsida</taxon>
        <taxon>Poales</taxon>
        <taxon>Poaceae</taxon>
        <taxon>PACMAD clade</taxon>
        <taxon>Chloridoideae</taxon>
        <taxon>Cynodonteae</taxon>
        <taxon>Eleusininae</taxon>
        <taxon>Eleusine</taxon>
    </lineage>
</organism>
<gene>
    <name evidence="2" type="primary">gb16887</name>
    <name evidence="2" type="ORF">PR202_gb16887</name>
</gene>
<dbReference type="AlphaFoldDB" id="A0AAV5F1H2"/>
<dbReference type="PANTHER" id="PTHR33087">
    <property type="entry name" value="OS07G0539200 PROTEIN"/>
    <property type="match status" value="1"/>
</dbReference>
<dbReference type="Proteomes" id="UP001054889">
    <property type="component" value="Unassembled WGS sequence"/>
</dbReference>
<proteinExistence type="predicted"/>
<feature type="region of interest" description="Disordered" evidence="1">
    <location>
        <begin position="317"/>
        <end position="356"/>
    </location>
</feature>
<dbReference type="PANTHER" id="PTHR33087:SF51">
    <property type="entry name" value="CCHC-TYPE DOMAIN-CONTAINING PROTEIN"/>
    <property type="match status" value="1"/>
</dbReference>
<evidence type="ECO:0000313" key="2">
    <source>
        <dbReference type="EMBL" id="GJN28729.1"/>
    </source>
</evidence>
<reference evidence="2" key="1">
    <citation type="journal article" date="2018" name="DNA Res.">
        <title>Multiple hybrid de novo genome assembly of finger millet, an orphan allotetraploid crop.</title>
        <authorList>
            <person name="Hatakeyama M."/>
            <person name="Aluri S."/>
            <person name="Balachadran M.T."/>
            <person name="Sivarajan S.R."/>
            <person name="Patrignani A."/>
            <person name="Gruter S."/>
            <person name="Poveda L."/>
            <person name="Shimizu-Inatsugi R."/>
            <person name="Baeten J."/>
            <person name="Francoijs K.J."/>
            <person name="Nataraja K.N."/>
            <person name="Reddy Y.A.N."/>
            <person name="Phadnis S."/>
            <person name="Ravikumar R.L."/>
            <person name="Schlapbach R."/>
            <person name="Sreeman S.M."/>
            <person name="Shimizu K.K."/>
        </authorList>
    </citation>
    <scope>NUCLEOTIDE SEQUENCE</scope>
</reference>
<dbReference type="EMBL" id="BQKI01000081">
    <property type="protein sequence ID" value="GJN28729.1"/>
    <property type="molecule type" value="Genomic_DNA"/>
</dbReference>
<evidence type="ECO:0000313" key="3">
    <source>
        <dbReference type="Proteomes" id="UP001054889"/>
    </source>
</evidence>
<accession>A0AAV5F1H2</accession>
<reference evidence="2" key="2">
    <citation type="submission" date="2021-12" db="EMBL/GenBank/DDBJ databases">
        <title>Resequencing data analysis of finger millet.</title>
        <authorList>
            <person name="Hatakeyama M."/>
            <person name="Aluri S."/>
            <person name="Balachadran M.T."/>
            <person name="Sivarajan S.R."/>
            <person name="Poveda L."/>
            <person name="Shimizu-Inatsugi R."/>
            <person name="Schlapbach R."/>
            <person name="Sreeman S.M."/>
            <person name="Shimizu K.K."/>
        </authorList>
    </citation>
    <scope>NUCLEOTIDE SEQUENCE</scope>
</reference>
<sequence length="623" mass="66838">MPLTMRPYSTQLAQLTRLLLLCWSRRRALLPQELPSALKLATASYPSRRTATMASSGSKAGALVDVVSFNHAAPVDRSLRISGVGALTACLAPTGPLHVAATRVVFVAWSPVTDCMGVRGPQCRNCYGIPSSLSGCGARYPCPSGCPRQLEANRLHHEMSRHVATPVVDAGAAPEDYLLVLPNVLFADRVFNGGRPIHGPGFTLLLKWWSRLAHALGATLPTPIDVELWGVPAHAWELTTAQQLLNGWCWVRSRHPDTLARHDLSFRLSAWCMRQELIPTAIDLLIAEPTDAEIEAPPLKRGLVYPIDATVVRSLPMMEDRPPQPPPPGGGHGRHRHRRRRGSWSPGSLAAGPNRPCLGLRRIQDSVLQREQQVRAHDGLPVEESRLLDETLDQDGPPVEDDLPVGAHRPTILGLLAQAASPVQSMAEAHIASQAACSSGSSALVVRPEQAATAHLAANSSLPVDSPALGVALVEGLADGDCSRPELRTLALATAAEPAPPPISAPSLSSPCRTPAQASENVIVYTRRSASGTAKTPATVAFLNKITKPLQNLAPVEGIQKQRKKTLPSGFMPRRSRRVANLPPEQVSAASSVCRKLGFAEEDGKISSKALERYAHVFSKPLS</sequence>
<protein>
    <submittedName>
        <fullName evidence="2">Uncharacterized protein</fullName>
    </submittedName>
</protein>
<keyword evidence="3" id="KW-1185">Reference proteome</keyword>
<dbReference type="InterPro" id="IPR053253">
    <property type="entry name" value="Sex_diff_modulator"/>
</dbReference>